<dbReference type="InterPro" id="IPR013096">
    <property type="entry name" value="Cupin_2"/>
</dbReference>
<protein>
    <submittedName>
        <fullName evidence="2">Cupin domain-containing protein</fullName>
    </submittedName>
</protein>
<dbReference type="CDD" id="cd02221">
    <property type="entry name" value="cupin_TM1287-like"/>
    <property type="match status" value="1"/>
</dbReference>
<comment type="caution">
    <text evidence="2">The sequence shown here is derived from an EMBL/GenBank/DDBJ whole genome shotgun (WGS) entry which is preliminary data.</text>
</comment>
<dbReference type="PANTHER" id="PTHR36440">
    <property type="entry name" value="PUTATIVE (AFU_ORTHOLOGUE AFUA_8G07350)-RELATED"/>
    <property type="match status" value="1"/>
</dbReference>
<dbReference type="InterPro" id="IPR014710">
    <property type="entry name" value="RmlC-like_jellyroll"/>
</dbReference>
<feature type="domain" description="Cupin type-2" evidence="1">
    <location>
        <begin position="44"/>
        <end position="110"/>
    </location>
</feature>
<evidence type="ECO:0000313" key="2">
    <source>
        <dbReference type="EMBL" id="HIX65651.1"/>
    </source>
</evidence>
<dbReference type="SUPFAM" id="SSF51182">
    <property type="entry name" value="RmlC-like cupins"/>
    <property type="match status" value="1"/>
</dbReference>
<dbReference type="Proteomes" id="UP000886800">
    <property type="component" value="Unassembled WGS sequence"/>
</dbReference>
<accession>A0A9D2B795</accession>
<proteinExistence type="predicted"/>
<dbReference type="AlphaFoldDB" id="A0A9D2B795"/>
<reference evidence="2" key="1">
    <citation type="journal article" date="2021" name="PeerJ">
        <title>Extensive microbial diversity within the chicken gut microbiome revealed by metagenomics and culture.</title>
        <authorList>
            <person name="Gilroy R."/>
            <person name="Ravi A."/>
            <person name="Getino M."/>
            <person name="Pursley I."/>
            <person name="Horton D.L."/>
            <person name="Alikhan N.F."/>
            <person name="Baker D."/>
            <person name="Gharbi K."/>
            <person name="Hall N."/>
            <person name="Watson M."/>
            <person name="Adriaenssens E.M."/>
            <person name="Foster-Nyarko E."/>
            <person name="Jarju S."/>
            <person name="Secka A."/>
            <person name="Antonio M."/>
            <person name="Oren A."/>
            <person name="Chaudhuri R.R."/>
            <person name="La Ragione R."/>
            <person name="Hildebrand F."/>
            <person name="Pallen M.J."/>
        </authorList>
    </citation>
    <scope>NUCLEOTIDE SEQUENCE</scope>
    <source>
        <strain evidence="2">CHK188-5543</strain>
    </source>
</reference>
<dbReference type="PANTHER" id="PTHR36440:SF1">
    <property type="entry name" value="PUTATIVE (AFU_ORTHOLOGUE AFUA_8G07350)-RELATED"/>
    <property type="match status" value="1"/>
</dbReference>
<dbReference type="Gene3D" id="2.60.120.10">
    <property type="entry name" value="Jelly Rolls"/>
    <property type="match status" value="1"/>
</dbReference>
<evidence type="ECO:0000313" key="3">
    <source>
        <dbReference type="Proteomes" id="UP000886800"/>
    </source>
</evidence>
<sequence length="115" mass="12599">MIIRKEEQKITVNEQMRGGEGSVQLRQLLAPEQFCGHGRLFNQLELAPGCSIGSHYHNGESETFYILQGTARFDDNGQECILHAGDVAHTPSGHFHSIANAGQEPLVLVAMIVNS</sequence>
<dbReference type="EMBL" id="DXES01000119">
    <property type="protein sequence ID" value="HIX65651.1"/>
    <property type="molecule type" value="Genomic_DNA"/>
</dbReference>
<name>A0A9D2B795_9FIRM</name>
<gene>
    <name evidence="2" type="ORF">H9736_05315</name>
</gene>
<evidence type="ECO:0000259" key="1">
    <source>
        <dbReference type="Pfam" id="PF07883"/>
    </source>
</evidence>
<dbReference type="Pfam" id="PF07883">
    <property type="entry name" value="Cupin_2"/>
    <property type="match status" value="1"/>
</dbReference>
<organism evidence="2 3">
    <name type="scientific">Candidatus Anaerotruncus excrementipullorum</name>
    <dbReference type="NCBI Taxonomy" id="2838465"/>
    <lineage>
        <taxon>Bacteria</taxon>
        <taxon>Bacillati</taxon>
        <taxon>Bacillota</taxon>
        <taxon>Clostridia</taxon>
        <taxon>Eubacteriales</taxon>
        <taxon>Oscillospiraceae</taxon>
        <taxon>Anaerotruncus</taxon>
    </lineage>
</organism>
<dbReference type="InterPro" id="IPR053146">
    <property type="entry name" value="QDO-like"/>
</dbReference>
<dbReference type="InterPro" id="IPR011051">
    <property type="entry name" value="RmlC_Cupin_sf"/>
</dbReference>
<reference evidence="2" key="2">
    <citation type="submission" date="2021-04" db="EMBL/GenBank/DDBJ databases">
        <authorList>
            <person name="Gilroy R."/>
        </authorList>
    </citation>
    <scope>NUCLEOTIDE SEQUENCE</scope>
    <source>
        <strain evidence="2">CHK188-5543</strain>
    </source>
</reference>